<keyword evidence="4 9" id="KW-0378">Hydrolase</keyword>
<evidence type="ECO:0000256" key="6">
    <source>
        <dbReference type="ARBA" id="ARBA00023079"/>
    </source>
</evidence>
<dbReference type="InterPro" id="IPR037175">
    <property type="entry name" value="KFase_sf"/>
</dbReference>
<comment type="similarity">
    <text evidence="9">Belongs to the Cyclase 1 superfamily. KynB family.</text>
</comment>
<feature type="binding site" evidence="9">
    <location>
        <position position="162"/>
    </location>
    <ligand>
        <name>Zn(2+)</name>
        <dbReference type="ChEBI" id="CHEBI:29105"/>
        <label>2</label>
    </ligand>
</feature>
<comment type="subunit">
    <text evidence="2 9">Homodimer.</text>
</comment>
<reference evidence="10 11" key="1">
    <citation type="submission" date="2016-11" db="EMBL/GenBank/DDBJ databases">
        <title>Comparative genomics of Acidibacillus ferroxidans species.</title>
        <authorList>
            <person name="Oliveira G."/>
            <person name="Nunes G."/>
            <person name="Oliveira R."/>
            <person name="Araujo F."/>
            <person name="Salim A."/>
            <person name="Scholte L."/>
            <person name="Morais D."/>
            <person name="Nancucheo I."/>
            <person name="Johnson D.B."/>
            <person name="Grail B."/>
            <person name="Bittencourt J."/>
            <person name="Valadares R."/>
        </authorList>
    </citation>
    <scope>NUCLEOTIDE SEQUENCE [LARGE SCALE GENOMIC DNA]</scope>
    <source>
        <strain evidence="10 11">Y002</strain>
    </source>
</reference>
<feature type="binding site" evidence="9">
    <location>
        <position position="54"/>
    </location>
    <ligand>
        <name>Zn(2+)</name>
        <dbReference type="ChEBI" id="CHEBI:29105"/>
        <label>1</label>
    </ligand>
</feature>
<keyword evidence="11" id="KW-1185">Reference proteome</keyword>
<organism evidence="10 11">
    <name type="scientific">Sulfoacidibacillus thermotolerans</name>
    <name type="common">Acidibacillus sulfuroxidans</name>
    <dbReference type="NCBI Taxonomy" id="1765684"/>
    <lineage>
        <taxon>Bacteria</taxon>
        <taxon>Bacillati</taxon>
        <taxon>Bacillota</taxon>
        <taxon>Bacilli</taxon>
        <taxon>Bacillales</taxon>
        <taxon>Alicyclobacillaceae</taxon>
        <taxon>Sulfoacidibacillus</taxon>
    </lineage>
</organism>
<feature type="binding site" evidence="9">
    <location>
        <position position="174"/>
    </location>
    <ligand>
        <name>Zn(2+)</name>
        <dbReference type="ChEBI" id="CHEBI:29105"/>
        <label>1</label>
    </ligand>
</feature>
<name>A0A2U3D912_SULT2</name>
<dbReference type="AlphaFoldDB" id="A0A2U3D912"/>
<protein>
    <recommendedName>
        <fullName evidence="9">Kynurenine formamidase</fullName>
        <shortName evidence="9">KFA</shortName>
        <shortName evidence="9">KFase</shortName>
        <ecNumber evidence="9">3.5.1.9</ecNumber>
    </recommendedName>
    <alternativeName>
        <fullName evidence="9">Arylformamidase</fullName>
    </alternativeName>
    <alternativeName>
        <fullName evidence="9">N-formylkynurenine formamidase</fullName>
        <shortName evidence="9">FKF</shortName>
    </alternativeName>
</protein>
<dbReference type="GO" id="GO:0004328">
    <property type="term" value="F:formamidase activity"/>
    <property type="evidence" value="ECO:0007669"/>
    <property type="project" value="InterPro"/>
</dbReference>
<feature type="binding site" evidence="9">
    <location>
        <position position="56"/>
    </location>
    <ligand>
        <name>Zn(2+)</name>
        <dbReference type="ChEBI" id="CHEBI:29105"/>
        <label>1</label>
    </ligand>
</feature>
<comment type="function">
    <text evidence="1 9">Catalyzes the hydrolysis of N-formyl-L-kynurenine to L-kynurenine, the second step in the kynurenine pathway of tryptophan degradation.</text>
</comment>
<keyword evidence="6 9" id="KW-0823">Tryptophan catabolism</keyword>
<dbReference type="InterPro" id="IPR007325">
    <property type="entry name" value="KFase/CYL"/>
</dbReference>
<feature type="binding site" evidence="9">
    <location>
        <position position="50"/>
    </location>
    <ligand>
        <name>Zn(2+)</name>
        <dbReference type="ChEBI" id="CHEBI:29105"/>
        <label>1</label>
    </ligand>
</feature>
<evidence type="ECO:0000313" key="10">
    <source>
        <dbReference type="EMBL" id="PWI57769.1"/>
    </source>
</evidence>
<dbReference type="HAMAP" id="MF_01969">
    <property type="entry name" value="KynB"/>
    <property type="match status" value="1"/>
</dbReference>
<dbReference type="UniPathway" id="UPA00333">
    <property type="reaction ID" value="UER00454"/>
</dbReference>
<evidence type="ECO:0000313" key="11">
    <source>
        <dbReference type="Proteomes" id="UP000245380"/>
    </source>
</evidence>
<dbReference type="PANTHER" id="PTHR31118">
    <property type="entry name" value="CYCLASE-LIKE PROTEIN 2"/>
    <property type="match status" value="1"/>
</dbReference>
<feature type="binding site" evidence="9">
    <location>
        <position position="174"/>
    </location>
    <ligand>
        <name>Zn(2+)</name>
        <dbReference type="ChEBI" id="CHEBI:29105"/>
        <label>2</label>
    </ligand>
</feature>
<dbReference type="EC" id="3.5.1.9" evidence="9"/>
<dbReference type="Gene3D" id="3.50.30.50">
    <property type="entry name" value="Putative cyclase"/>
    <property type="match status" value="1"/>
</dbReference>
<dbReference type="InterPro" id="IPR017484">
    <property type="entry name" value="Kynurenine_formamidase_bac"/>
</dbReference>
<evidence type="ECO:0000256" key="7">
    <source>
        <dbReference type="ARBA" id="ARBA00048496"/>
    </source>
</evidence>
<dbReference type="Pfam" id="PF04199">
    <property type="entry name" value="Cyclase"/>
    <property type="match status" value="1"/>
</dbReference>
<evidence type="ECO:0000256" key="8">
    <source>
        <dbReference type="ARBA" id="ARBA00060547"/>
    </source>
</evidence>
<dbReference type="NCBIfam" id="TIGR03035">
    <property type="entry name" value="trp_arylform"/>
    <property type="match status" value="1"/>
</dbReference>
<comment type="caution">
    <text evidence="9">Lacks conserved residue(s) required for the propagation of feature annotation.</text>
</comment>
<comment type="cofactor">
    <cofactor evidence="9">
        <name>Zn(2+)</name>
        <dbReference type="ChEBI" id="CHEBI:29105"/>
    </cofactor>
    <text evidence="9">Binds 2 zinc ions per subunit.</text>
</comment>
<sequence>MRLPSWIDISVPLSERTAPYPDDTPFAFQLTNAIRDGAICNVSAIRMSPHVGTHADAPYHYHEQGETMGEADLSLYMGPARVIDLTSVRGLIRVRDLQQQPLQGVTRLLVRTDSYLNPEQFDASYTALAPEAVDYIAQQGIRLVGIDTPSVDPASSTDLKAHQRFFAHDLRILETLFLAHVVAGDYELIALPLFLVGADASPVRAVLRPLYTGDK</sequence>
<comment type="catalytic activity">
    <reaction evidence="7 9">
        <text>N-formyl-L-kynurenine + H2O = L-kynurenine + formate + H(+)</text>
        <dbReference type="Rhea" id="RHEA:13009"/>
        <dbReference type="ChEBI" id="CHEBI:15377"/>
        <dbReference type="ChEBI" id="CHEBI:15378"/>
        <dbReference type="ChEBI" id="CHEBI:15740"/>
        <dbReference type="ChEBI" id="CHEBI:57959"/>
        <dbReference type="ChEBI" id="CHEBI:58629"/>
        <dbReference type="EC" id="3.5.1.9"/>
    </reaction>
</comment>
<dbReference type="PANTHER" id="PTHR31118:SF32">
    <property type="entry name" value="KYNURENINE FORMAMIDASE"/>
    <property type="match status" value="1"/>
</dbReference>
<evidence type="ECO:0000256" key="9">
    <source>
        <dbReference type="HAMAP-Rule" id="MF_01969"/>
    </source>
</evidence>
<dbReference type="GO" id="GO:0019441">
    <property type="term" value="P:L-tryptophan catabolic process to kynurenine"/>
    <property type="evidence" value="ECO:0007669"/>
    <property type="project" value="UniProtKB-UniRule"/>
</dbReference>
<evidence type="ECO:0000256" key="5">
    <source>
        <dbReference type="ARBA" id="ARBA00022833"/>
    </source>
</evidence>
<dbReference type="GO" id="GO:0008270">
    <property type="term" value="F:zinc ion binding"/>
    <property type="evidence" value="ECO:0007669"/>
    <property type="project" value="UniProtKB-UniRule"/>
</dbReference>
<accession>A0A2U3D912</accession>
<dbReference type="GO" id="GO:0004061">
    <property type="term" value="F:arylformamidase activity"/>
    <property type="evidence" value="ECO:0007669"/>
    <property type="project" value="UniProtKB-UniRule"/>
</dbReference>
<dbReference type="EMBL" id="MPDK01000009">
    <property type="protein sequence ID" value="PWI57769.1"/>
    <property type="molecule type" value="Genomic_DNA"/>
</dbReference>
<comment type="caution">
    <text evidence="10">The sequence shown here is derived from an EMBL/GenBank/DDBJ whole genome shotgun (WGS) entry which is preliminary data.</text>
</comment>
<evidence type="ECO:0000256" key="4">
    <source>
        <dbReference type="ARBA" id="ARBA00022801"/>
    </source>
</evidence>
<dbReference type="SUPFAM" id="SSF102198">
    <property type="entry name" value="Putative cyclase"/>
    <property type="match status" value="1"/>
</dbReference>
<proteinExistence type="inferred from homology"/>
<dbReference type="Proteomes" id="UP000245380">
    <property type="component" value="Unassembled WGS sequence"/>
</dbReference>
<evidence type="ECO:0000256" key="2">
    <source>
        <dbReference type="ARBA" id="ARBA00011738"/>
    </source>
</evidence>
<gene>
    <name evidence="9" type="primary">kynB</name>
    <name evidence="10" type="ORF">BM613_07255</name>
</gene>
<evidence type="ECO:0000256" key="1">
    <source>
        <dbReference type="ARBA" id="ARBA00002204"/>
    </source>
</evidence>
<dbReference type="FunFam" id="3.50.30.50:FF:000001">
    <property type="entry name" value="Kynurenine formamidase"/>
    <property type="match status" value="1"/>
</dbReference>
<keyword evidence="5 9" id="KW-0862">Zinc</keyword>
<keyword evidence="3 9" id="KW-0479">Metal-binding</keyword>
<comment type="pathway">
    <text evidence="8 9">Amino-acid degradation; L-tryptophan degradation via kynurenine pathway; L-kynurenine from L-tryptophan: step 2/2.</text>
</comment>
<evidence type="ECO:0000256" key="3">
    <source>
        <dbReference type="ARBA" id="ARBA00022723"/>
    </source>
</evidence>
<feature type="binding site" evidence="9">
    <location>
        <position position="56"/>
    </location>
    <ligand>
        <name>Zn(2+)</name>
        <dbReference type="ChEBI" id="CHEBI:29105"/>
        <label>2</label>
    </ligand>
</feature>
<feature type="active site" description="Proton donor/acceptor" evidence="9">
    <location>
        <position position="60"/>
    </location>
</feature>